<dbReference type="AlphaFoldDB" id="A0A367JTL1"/>
<comment type="catalytic activity">
    <reaction evidence="9">
        <text>L-threonyl-[protein] + ATP = O-phospho-L-threonyl-[protein] + ADP + H(+)</text>
        <dbReference type="Rhea" id="RHEA:46608"/>
        <dbReference type="Rhea" id="RHEA-COMP:11060"/>
        <dbReference type="Rhea" id="RHEA-COMP:11605"/>
        <dbReference type="ChEBI" id="CHEBI:15378"/>
        <dbReference type="ChEBI" id="CHEBI:30013"/>
        <dbReference type="ChEBI" id="CHEBI:30616"/>
        <dbReference type="ChEBI" id="CHEBI:61977"/>
        <dbReference type="ChEBI" id="CHEBI:456216"/>
        <dbReference type="EC" id="2.7.12.1"/>
    </reaction>
</comment>
<dbReference type="PROSITE" id="PS50011">
    <property type="entry name" value="PROTEIN_KINASE_DOM"/>
    <property type="match status" value="1"/>
</dbReference>
<dbReference type="GO" id="GO:0005524">
    <property type="term" value="F:ATP binding"/>
    <property type="evidence" value="ECO:0007669"/>
    <property type="project" value="UniProtKB-UniRule"/>
</dbReference>
<accession>A0A367JTL1</accession>
<name>A0A367JTL1_RHIST</name>
<dbReference type="GO" id="GO:0004674">
    <property type="term" value="F:protein serine/threonine kinase activity"/>
    <property type="evidence" value="ECO:0007669"/>
    <property type="project" value="UniProtKB-KW"/>
</dbReference>
<dbReference type="SUPFAM" id="SSF56112">
    <property type="entry name" value="Protein kinase-like (PK-like)"/>
    <property type="match status" value="1"/>
</dbReference>
<feature type="compositionally biased region" description="Polar residues" evidence="12">
    <location>
        <begin position="96"/>
        <end position="105"/>
    </location>
</feature>
<dbReference type="Gene3D" id="3.30.200.20">
    <property type="entry name" value="Phosphorylase Kinase, domain 1"/>
    <property type="match status" value="1"/>
</dbReference>
<evidence type="ECO:0000256" key="2">
    <source>
        <dbReference type="ARBA" id="ARBA00013203"/>
    </source>
</evidence>
<keyword evidence="3" id="KW-0723">Serine/threonine-protein kinase</keyword>
<dbReference type="GO" id="GO:0005737">
    <property type="term" value="C:cytoplasm"/>
    <property type="evidence" value="ECO:0007669"/>
    <property type="project" value="TreeGrafter"/>
</dbReference>
<dbReference type="EC" id="2.7.12.1" evidence="2"/>
<dbReference type="Proteomes" id="UP000253551">
    <property type="component" value="Unassembled WGS sequence"/>
</dbReference>
<keyword evidence="6" id="KW-0418">Kinase</keyword>
<proteinExistence type="inferred from homology"/>
<organism evidence="14 15">
    <name type="scientific">Rhizopus stolonifer</name>
    <name type="common">Rhizopus nigricans</name>
    <dbReference type="NCBI Taxonomy" id="4846"/>
    <lineage>
        <taxon>Eukaryota</taxon>
        <taxon>Fungi</taxon>
        <taxon>Fungi incertae sedis</taxon>
        <taxon>Mucoromycota</taxon>
        <taxon>Mucoromycotina</taxon>
        <taxon>Mucoromycetes</taxon>
        <taxon>Mucorales</taxon>
        <taxon>Mucorineae</taxon>
        <taxon>Rhizopodaceae</taxon>
        <taxon>Rhizopus</taxon>
    </lineage>
</organism>
<dbReference type="GO" id="GO:0005856">
    <property type="term" value="C:cytoskeleton"/>
    <property type="evidence" value="ECO:0007669"/>
    <property type="project" value="TreeGrafter"/>
</dbReference>
<dbReference type="PANTHER" id="PTHR24058:SF22">
    <property type="entry name" value="DUAL SPECIFICITY TYROSINE-PHOSPHORYLATION-REGULATED KINASE 4"/>
    <property type="match status" value="1"/>
</dbReference>
<dbReference type="OrthoDB" id="9332038at2759"/>
<dbReference type="InterPro" id="IPR050494">
    <property type="entry name" value="Ser_Thr_dual-spec_kinase"/>
</dbReference>
<sequence>MQPSRWVPHLLLRLAGEQGTLQLHALLNQPWLPEVIVPKSIKRIPSQPKHTKRRPSFPTNDILQEQLEKERENSRRLSANLVSAQGLISQPEDKTGSSPPGISRTSSHDSRMEKIHDRLQCLVEHEEHDTTEYKKETDVFEAMSPKTALSRYRPFLSPYERLEIMRYPAIYCVGSHAKKIWATTDQTSLNYGFDDEKGDYRVVMKDHLNYRYEIMESLGKGSFGQVVKCRDHKHSGDEAINDHNYVAIKIIRNKKRFHAQALTEVKILEQLIKWDPKHKHYNVKMLDSFYFRDHLCIVFECLSLNLYEVLQQNSYQGFSMGL</sequence>
<dbReference type="Gene3D" id="3.30.10.30">
    <property type="entry name" value="DYRK"/>
    <property type="match status" value="1"/>
</dbReference>
<evidence type="ECO:0000313" key="15">
    <source>
        <dbReference type="Proteomes" id="UP000253551"/>
    </source>
</evidence>
<dbReference type="EMBL" id="PJQM01002718">
    <property type="protein sequence ID" value="RCH93280.1"/>
    <property type="molecule type" value="Genomic_DNA"/>
</dbReference>
<protein>
    <recommendedName>
        <fullName evidence="2">dual-specificity kinase</fullName>
        <ecNumber evidence="2">2.7.12.1</ecNumber>
    </recommendedName>
</protein>
<reference evidence="14 15" key="1">
    <citation type="journal article" date="2018" name="G3 (Bethesda)">
        <title>Phylogenetic and Phylogenomic Definition of Rhizopus Species.</title>
        <authorList>
            <person name="Gryganskyi A.P."/>
            <person name="Golan J."/>
            <person name="Dolatabadi S."/>
            <person name="Mondo S."/>
            <person name="Robb S."/>
            <person name="Idnurm A."/>
            <person name="Muszewska A."/>
            <person name="Steczkiewicz K."/>
            <person name="Masonjones S."/>
            <person name="Liao H.L."/>
            <person name="Gajdeczka M.T."/>
            <person name="Anike F."/>
            <person name="Vuek A."/>
            <person name="Anishchenko I.M."/>
            <person name="Voigt K."/>
            <person name="de Hoog G.S."/>
            <person name="Smith M.E."/>
            <person name="Heitman J."/>
            <person name="Vilgalys R."/>
            <person name="Stajich J.E."/>
        </authorList>
    </citation>
    <scope>NUCLEOTIDE SEQUENCE [LARGE SCALE GENOMIC DNA]</scope>
    <source>
        <strain evidence="14 15">LSU 92-RS-03</strain>
    </source>
</reference>
<dbReference type="InterPro" id="IPR000719">
    <property type="entry name" value="Prot_kinase_dom"/>
</dbReference>
<evidence type="ECO:0000313" key="14">
    <source>
        <dbReference type="EMBL" id="RCH93280.1"/>
    </source>
</evidence>
<feature type="domain" description="Protein kinase" evidence="13">
    <location>
        <begin position="212"/>
        <end position="322"/>
    </location>
</feature>
<dbReference type="PROSITE" id="PS00107">
    <property type="entry name" value="PROTEIN_KINASE_ATP"/>
    <property type="match status" value="1"/>
</dbReference>
<evidence type="ECO:0000256" key="11">
    <source>
        <dbReference type="PROSITE-ProRule" id="PRU10141"/>
    </source>
</evidence>
<keyword evidence="7 11" id="KW-0067">ATP-binding</keyword>
<comment type="similarity">
    <text evidence="1">Belongs to the protein kinase superfamily. CMGC Ser/Thr protein kinase family. MNB/DYRK subfamily.</text>
</comment>
<dbReference type="STRING" id="4846.A0A367JTL1"/>
<dbReference type="PANTHER" id="PTHR24058">
    <property type="entry name" value="DUAL SPECIFICITY PROTEIN KINASE"/>
    <property type="match status" value="1"/>
</dbReference>
<dbReference type="InterPro" id="IPR042521">
    <property type="entry name" value="DYRK"/>
</dbReference>
<dbReference type="InterPro" id="IPR011009">
    <property type="entry name" value="Kinase-like_dom_sf"/>
</dbReference>
<evidence type="ECO:0000256" key="8">
    <source>
        <dbReference type="ARBA" id="ARBA00049003"/>
    </source>
</evidence>
<comment type="catalytic activity">
    <reaction evidence="8">
        <text>L-seryl-[protein] + ATP = O-phospho-L-seryl-[protein] + ADP + H(+)</text>
        <dbReference type="Rhea" id="RHEA:17989"/>
        <dbReference type="Rhea" id="RHEA-COMP:9863"/>
        <dbReference type="Rhea" id="RHEA-COMP:11604"/>
        <dbReference type="ChEBI" id="CHEBI:15378"/>
        <dbReference type="ChEBI" id="CHEBI:29999"/>
        <dbReference type="ChEBI" id="CHEBI:30616"/>
        <dbReference type="ChEBI" id="CHEBI:83421"/>
        <dbReference type="ChEBI" id="CHEBI:456216"/>
        <dbReference type="EC" id="2.7.12.1"/>
    </reaction>
</comment>
<keyword evidence="15" id="KW-1185">Reference proteome</keyword>
<evidence type="ECO:0000256" key="5">
    <source>
        <dbReference type="ARBA" id="ARBA00022741"/>
    </source>
</evidence>
<evidence type="ECO:0000256" key="9">
    <source>
        <dbReference type="ARBA" id="ARBA00049308"/>
    </source>
</evidence>
<evidence type="ECO:0000259" key="13">
    <source>
        <dbReference type="PROSITE" id="PS50011"/>
    </source>
</evidence>
<dbReference type="Pfam" id="PF00069">
    <property type="entry name" value="Pkinase"/>
    <property type="match status" value="1"/>
</dbReference>
<evidence type="ECO:0000256" key="10">
    <source>
        <dbReference type="ARBA" id="ARBA00051680"/>
    </source>
</evidence>
<comment type="catalytic activity">
    <reaction evidence="10">
        <text>L-tyrosyl-[protein] + ATP = O-phospho-L-tyrosyl-[protein] + ADP + H(+)</text>
        <dbReference type="Rhea" id="RHEA:10596"/>
        <dbReference type="Rhea" id="RHEA-COMP:10136"/>
        <dbReference type="Rhea" id="RHEA-COMP:20101"/>
        <dbReference type="ChEBI" id="CHEBI:15378"/>
        <dbReference type="ChEBI" id="CHEBI:30616"/>
        <dbReference type="ChEBI" id="CHEBI:46858"/>
        <dbReference type="ChEBI" id="CHEBI:61978"/>
        <dbReference type="ChEBI" id="CHEBI:456216"/>
        <dbReference type="EC" id="2.7.12.1"/>
    </reaction>
</comment>
<feature type="binding site" evidence="11">
    <location>
        <position position="249"/>
    </location>
    <ligand>
        <name>ATP</name>
        <dbReference type="ChEBI" id="CHEBI:30616"/>
    </ligand>
</feature>
<feature type="non-terminal residue" evidence="14">
    <location>
        <position position="322"/>
    </location>
</feature>
<evidence type="ECO:0000256" key="4">
    <source>
        <dbReference type="ARBA" id="ARBA00022679"/>
    </source>
</evidence>
<evidence type="ECO:0000256" key="7">
    <source>
        <dbReference type="ARBA" id="ARBA00022840"/>
    </source>
</evidence>
<keyword evidence="5 11" id="KW-0547">Nucleotide-binding</keyword>
<evidence type="ECO:0000256" key="1">
    <source>
        <dbReference type="ARBA" id="ARBA00008867"/>
    </source>
</evidence>
<evidence type="ECO:0000256" key="12">
    <source>
        <dbReference type="SAM" id="MobiDB-lite"/>
    </source>
</evidence>
<keyword evidence="4" id="KW-0808">Transferase</keyword>
<evidence type="ECO:0000256" key="3">
    <source>
        <dbReference type="ARBA" id="ARBA00022527"/>
    </source>
</evidence>
<evidence type="ECO:0000256" key="6">
    <source>
        <dbReference type="ARBA" id="ARBA00022777"/>
    </source>
</evidence>
<gene>
    <name evidence="14" type="ORF">CU098_002016</name>
</gene>
<dbReference type="InterPro" id="IPR017441">
    <property type="entry name" value="Protein_kinase_ATP_BS"/>
</dbReference>
<feature type="region of interest" description="Disordered" evidence="12">
    <location>
        <begin position="83"/>
        <end position="112"/>
    </location>
</feature>
<dbReference type="GO" id="GO:0004712">
    <property type="term" value="F:protein serine/threonine/tyrosine kinase activity"/>
    <property type="evidence" value="ECO:0007669"/>
    <property type="project" value="UniProtKB-EC"/>
</dbReference>
<comment type="caution">
    <text evidence="14">The sequence shown here is derived from an EMBL/GenBank/DDBJ whole genome shotgun (WGS) entry which is preliminary data.</text>
</comment>